<evidence type="ECO:0000259" key="1">
    <source>
        <dbReference type="Pfam" id="PF01593"/>
    </source>
</evidence>
<protein>
    <recommendedName>
        <fullName evidence="1">Amine oxidase domain-containing protein</fullName>
    </recommendedName>
</protein>
<dbReference type="Gene3D" id="3.50.50.60">
    <property type="entry name" value="FAD/NAD(P)-binding domain"/>
    <property type="match status" value="1"/>
</dbReference>
<dbReference type="SUPFAM" id="SSF51905">
    <property type="entry name" value="FAD/NAD(P)-binding domain"/>
    <property type="match status" value="1"/>
</dbReference>
<proteinExistence type="predicted"/>
<feature type="domain" description="Amine oxidase" evidence="1">
    <location>
        <begin position="9"/>
        <end position="294"/>
    </location>
</feature>
<organism evidence="2">
    <name type="scientific">marine metagenome</name>
    <dbReference type="NCBI Taxonomy" id="408172"/>
    <lineage>
        <taxon>unclassified sequences</taxon>
        <taxon>metagenomes</taxon>
        <taxon>ecological metagenomes</taxon>
    </lineage>
</organism>
<dbReference type="InterPro" id="IPR036188">
    <property type="entry name" value="FAD/NAD-bd_sf"/>
</dbReference>
<sequence>VGIIGGGATGLSAAYDLAKLGHRVSIYEKNDFLGGHASTFNINGTPIERGYHHWFTSDNSIITLCEELELSDEIQWIPSTVGTLYNDHIYDFVTPWDLLRYRPLSLRNRIKLGLSSLKIRRLKNWKSIESETAVNWLKNNVGLQVYEAFWGPMLRGKFGEAHYEEVGMAWVWGKMNTRFASRKHPLSKELLGYPMGSFKKLFDVLAEKITAMNGEISLSTGVAQITTDSRQVTGMNIELNGEIAHEKFDVVIASTPSHIFDALTDGLSEEYSKKLHGIPYMSAVLLILTLDRPLSNKYWLNIAD</sequence>
<feature type="non-terminal residue" evidence="2">
    <location>
        <position position="1"/>
    </location>
</feature>
<dbReference type="InterPro" id="IPR002937">
    <property type="entry name" value="Amino_oxidase"/>
</dbReference>
<dbReference type="PANTHER" id="PTHR42923">
    <property type="entry name" value="PROTOPORPHYRINOGEN OXIDASE"/>
    <property type="match status" value="1"/>
</dbReference>
<dbReference type="PANTHER" id="PTHR42923:SF46">
    <property type="entry name" value="AMINE OXIDASE"/>
    <property type="match status" value="1"/>
</dbReference>
<dbReference type="EMBL" id="UINC01082998">
    <property type="protein sequence ID" value="SVC28281.1"/>
    <property type="molecule type" value="Genomic_DNA"/>
</dbReference>
<gene>
    <name evidence="2" type="ORF">METZ01_LOCUS281135</name>
</gene>
<dbReference type="AlphaFoldDB" id="A0A382L063"/>
<dbReference type="NCBIfam" id="NF005560">
    <property type="entry name" value="PRK07233.1"/>
    <property type="match status" value="1"/>
</dbReference>
<dbReference type="Pfam" id="PF01593">
    <property type="entry name" value="Amino_oxidase"/>
    <property type="match status" value="1"/>
</dbReference>
<name>A0A382L063_9ZZZZ</name>
<dbReference type="GO" id="GO:0016491">
    <property type="term" value="F:oxidoreductase activity"/>
    <property type="evidence" value="ECO:0007669"/>
    <property type="project" value="InterPro"/>
</dbReference>
<accession>A0A382L063</accession>
<evidence type="ECO:0000313" key="2">
    <source>
        <dbReference type="EMBL" id="SVC28281.1"/>
    </source>
</evidence>
<feature type="non-terminal residue" evidence="2">
    <location>
        <position position="304"/>
    </location>
</feature>
<dbReference type="InterPro" id="IPR050464">
    <property type="entry name" value="Zeta_carotene_desat/Oxidored"/>
</dbReference>
<reference evidence="2" key="1">
    <citation type="submission" date="2018-05" db="EMBL/GenBank/DDBJ databases">
        <authorList>
            <person name="Lanie J.A."/>
            <person name="Ng W.-L."/>
            <person name="Kazmierczak K.M."/>
            <person name="Andrzejewski T.M."/>
            <person name="Davidsen T.M."/>
            <person name="Wayne K.J."/>
            <person name="Tettelin H."/>
            <person name="Glass J.I."/>
            <person name="Rusch D."/>
            <person name="Podicherti R."/>
            <person name="Tsui H.-C.T."/>
            <person name="Winkler M.E."/>
        </authorList>
    </citation>
    <scope>NUCLEOTIDE SEQUENCE</scope>
</reference>